<evidence type="ECO:0000313" key="7">
    <source>
        <dbReference type="Proteomes" id="UP000470771"/>
    </source>
</evidence>
<dbReference type="RefSeq" id="WP_160631668.1">
    <property type="nucleotide sequence ID" value="NZ_WWNE01000003.1"/>
</dbReference>
<dbReference type="PANTHER" id="PTHR33798:SF5">
    <property type="entry name" value="FLAVIN REDUCTASE LIKE DOMAIN-CONTAINING PROTEIN"/>
    <property type="match status" value="1"/>
</dbReference>
<dbReference type="Pfam" id="PF01613">
    <property type="entry name" value="Flavin_Reduct"/>
    <property type="match status" value="1"/>
</dbReference>
<evidence type="ECO:0000259" key="5">
    <source>
        <dbReference type="Pfam" id="PF01613"/>
    </source>
</evidence>
<dbReference type="Gene3D" id="2.30.110.10">
    <property type="entry name" value="Electron Transport, Fmn-binding Protein, Chain A"/>
    <property type="match status" value="1"/>
</dbReference>
<keyword evidence="2" id="KW-0285">Flavoprotein</keyword>
<comment type="cofactor">
    <cofactor evidence="1">
        <name>FMN</name>
        <dbReference type="ChEBI" id="CHEBI:58210"/>
    </cofactor>
</comment>
<dbReference type="InterPro" id="IPR012349">
    <property type="entry name" value="Split_barrel_FMN-bd"/>
</dbReference>
<dbReference type="EMBL" id="WWNE01000003">
    <property type="protein sequence ID" value="NBG64994.1"/>
    <property type="molecule type" value="Genomic_DNA"/>
</dbReference>
<keyword evidence="7" id="KW-1185">Reference proteome</keyword>
<organism evidence="6 7">
    <name type="scientific">Acidiluteibacter ferrifornacis</name>
    <dbReference type="NCBI Taxonomy" id="2692424"/>
    <lineage>
        <taxon>Bacteria</taxon>
        <taxon>Pseudomonadati</taxon>
        <taxon>Bacteroidota</taxon>
        <taxon>Flavobacteriia</taxon>
        <taxon>Flavobacteriales</taxon>
        <taxon>Cryomorphaceae</taxon>
        <taxon>Acidiluteibacter</taxon>
    </lineage>
</organism>
<protein>
    <submittedName>
        <fullName evidence="6">Flavin oxidoreductase</fullName>
    </submittedName>
</protein>
<dbReference type="Proteomes" id="UP000470771">
    <property type="component" value="Unassembled WGS sequence"/>
</dbReference>
<evidence type="ECO:0000313" key="6">
    <source>
        <dbReference type="EMBL" id="NBG64994.1"/>
    </source>
</evidence>
<dbReference type="PANTHER" id="PTHR33798">
    <property type="entry name" value="FLAVOPROTEIN OXYGENASE"/>
    <property type="match status" value="1"/>
</dbReference>
<proteinExistence type="inferred from homology"/>
<sequence length="206" mass="23006">MKKIVSKKDIAHLDQRFRANFINSIEGFKALNLVGTIHSNGGTNLAPFNSIFHIGANPPLIGMVSRPDTVDRHTLENIRSTGQFTLNHVNETIYRKAHQSAARYDTNVSEFKAVGLNEQFINGFSAPFVQESKLKMGLELREIKTVELNGTYIIIGEIIHIEMATNKISEDGFVDIQQLGTITVAGLDAYYKTSLLERLPYAKPLM</sequence>
<name>A0A6N9NGQ2_9FLAO</name>
<comment type="similarity">
    <text evidence="4">Belongs to the flavoredoxin family.</text>
</comment>
<reference evidence="6 7" key="1">
    <citation type="submission" date="2019-12" db="EMBL/GenBank/DDBJ databases">
        <authorList>
            <person name="Zhao J."/>
        </authorList>
    </citation>
    <scope>NUCLEOTIDE SEQUENCE [LARGE SCALE GENOMIC DNA]</scope>
    <source>
        <strain evidence="6 7">S-15</strain>
    </source>
</reference>
<evidence type="ECO:0000256" key="2">
    <source>
        <dbReference type="ARBA" id="ARBA00022630"/>
    </source>
</evidence>
<dbReference type="SUPFAM" id="SSF50475">
    <property type="entry name" value="FMN-binding split barrel"/>
    <property type="match status" value="1"/>
</dbReference>
<gene>
    <name evidence="6" type="ORF">GQN54_02620</name>
</gene>
<keyword evidence="3" id="KW-0288">FMN</keyword>
<comment type="caution">
    <text evidence="6">The sequence shown here is derived from an EMBL/GenBank/DDBJ whole genome shotgun (WGS) entry which is preliminary data.</text>
</comment>
<evidence type="ECO:0000256" key="4">
    <source>
        <dbReference type="ARBA" id="ARBA00038054"/>
    </source>
</evidence>
<feature type="domain" description="Flavin reductase like" evidence="5">
    <location>
        <begin position="33"/>
        <end position="167"/>
    </location>
</feature>
<evidence type="ECO:0000256" key="1">
    <source>
        <dbReference type="ARBA" id="ARBA00001917"/>
    </source>
</evidence>
<dbReference type="GO" id="GO:0010181">
    <property type="term" value="F:FMN binding"/>
    <property type="evidence" value="ECO:0007669"/>
    <property type="project" value="InterPro"/>
</dbReference>
<accession>A0A6N9NGQ2</accession>
<evidence type="ECO:0000256" key="3">
    <source>
        <dbReference type="ARBA" id="ARBA00022643"/>
    </source>
</evidence>
<dbReference type="InterPro" id="IPR002563">
    <property type="entry name" value="Flavin_Rdtase-like_dom"/>
</dbReference>
<dbReference type="AlphaFoldDB" id="A0A6N9NGQ2"/>
<dbReference type="GO" id="GO:0016646">
    <property type="term" value="F:oxidoreductase activity, acting on the CH-NH group of donors, NAD or NADP as acceptor"/>
    <property type="evidence" value="ECO:0007669"/>
    <property type="project" value="UniProtKB-ARBA"/>
</dbReference>